<dbReference type="EMBL" id="NCQP01000006">
    <property type="protein sequence ID" value="OWJ54401.1"/>
    <property type="molecule type" value="Genomic_DNA"/>
</dbReference>
<evidence type="ECO:0000313" key="7">
    <source>
        <dbReference type="EMBL" id="OWJ54401.1"/>
    </source>
</evidence>
<dbReference type="PANTHER" id="PTHR39664">
    <property type="match status" value="1"/>
</dbReference>
<feature type="binding site" evidence="5">
    <location>
        <position position="98"/>
    </location>
    <ligand>
        <name>Mg(2+)</name>
        <dbReference type="ChEBI" id="CHEBI:18420"/>
    </ligand>
</feature>
<dbReference type="CDD" id="cd18684">
    <property type="entry name" value="PIN_VapC-like"/>
    <property type="match status" value="1"/>
</dbReference>
<dbReference type="GO" id="GO:0004540">
    <property type="term" value="F:RNA nuclease activity"/>
    <property type="evidence" value="ECO:0007669"/>
    <property type="project" value="InterPro"/>
</dbReference>
<gene>
    <name evidence="5" type="primary">vapC</name>
    <name evidence="7" type="ORF">Pdsh_07995</name>
</gene>
<dbReference type="Gene3D" id="3.40.50.1010">
    <property type="entry name" value="5'-nuclease"/>
    <property type="match status" value="1"/>
</dbReference>
<sequence>MGSGALAGAAVVDTSVLHAYLVEEDVLHPLAAGLLKALEEPVAPSIVVHELVWSLRRRLGPGAAGSRVGWLLAGGLRVEPVRLEDIWFALRDPRRYEDLLVVSVARRLGLPLATLDEGMARLASRHGVEVLSA</sequence>
<dbReference type="GO" id="GO:0090729">
    <property type="term" value="F:toxin activity"/>
    <property type="evidence" value="ECO:0007669"/>
    <property type="project" value="UniProtKB-KW"/>
</dbReference>
<comment type="similarity">
    <text evidence="5">Belongs to the PINc/VapC protein family.</text>
</comment>
<comment type="caution">
    <text evidence="7">The sequence shown here is derived from an EMBL/GenBank/DDBJ whole genome shotgun (WGS) entry which is preliminary data.</text>
</comment>
<name>A0A211YN58_9CREN</name>
<keyword evidence="3 5" id="KW-0479">Metal-binding</keyword>
<keyword evidence="5" id="KW-0800">Toxin</keyword>
<dbReference type="AlphaFoldDB" id="A0A211YN58"/>
<accession>A0A211YN58</accession>
<dbReference type="Pfam" id="PF01850">
    <property type="entry name" value="PIN"/>
    <property type="match status" value="1"/>
</dbReference>
<keyword evidence="4 5" id="KW-0378">Hydrolase</keyword>
<protein>
    <recommendedName>
        <fullName evidence="5">Ribonuclease VapC</fullName>
        <shortName evidence="5">RNase VapC</shortName>
        <ecNumber evidence="5">3.1.-.-</ecNumber>
    </recommendedName>
    <alternativeName>
        <fullName evidence="5">Putative toxin VapC</fullName>
    </alternativeName>
</protein>
<keyword evidence="1 5" id="KW-1277">Toxin-antitoxin system</keyword>
<dbReference type="PANTHER" id="PTHR39664:SF2">
    <property type="entry name" value="NUCLEIC ACID-BINDING PROTEIN, CONTAINING PIN DOMAIN-RELATED"/>
    <property type="match status" value="1"/>
</dbReference>
<keyword evidence="5" id="KW-0460">Magnesium</keyword>
<dbReference type="Proteomes" id="UP000196694">
    <property type="component" value="Unassembled WGS sequence"/>
</dbReference>
<feature type="domain" description="PIN" evidence="6">
    <location>
        <begin position="11"/>
        <end position="123"/>
    </location>
</feature>
<dbReference type="InterPro" id="IPR029060">
    <property type="entry name" value="PIN-like_dom_sf"/>
</dbReference>
<evidence type="ECO:0000256" key="5">
    <source>
        <dbReference type="HAMAP-Rule" id="MF_00265"/>
    </source>
</evidence>
<dbReference type="GO" id="GO:0016787">
    <property type="term" value="F:hydrolase activity"/>
    <property type="evidence" value="ECO:0007669"/>
    <property type="project" value="UniProtKB-KW"/>
</dbReference>
<dbReference type="InterPro" id="IPR002716">
    <property type="entry name" value="PIN_dom"/>
</dbReference>
<evidence type="ECO:0000256" key="1">
    <source>
        <dbReference type="ARBA" id="ARBA00022649"/>
    </source>
</evidence>
<keyword evidence="2 5" id="KW-0540">Nuclease</keyword>
<evidence type="ECO:0000259" key="6">
    <source>
        <dbReference type="Pfam" id="PF01850"/>
    </source>
</evidence>
<comment type="cofactor">
    <cofactor evidence="5">
        <name>Mg(2+)</name>
        <dbReference type="ChEBI" id="CHEBI:18420"/>
    </cofactor>
</comment>
<organism evidence="7 8">
    <name type="scientific">Pyrodictium delaneyi</name>
    <dbReference type="NCBI Taxonomy" id="1273541"/>
    <lineage>
        <taxon>Archaea</taxon>
        <taxon>Thermoproteota</taxon>
        <taxon>Thermoprotei</taxon>
        <taxon>Desulfurococcales</taxon>
        <taxon>Pyrodictiaceae</taxon>
        <taxon>Pyrodictium</taxon>
    </lineage>
</organism>
<dbReference type="SUPFAM" id="SSF88723">
    <property type="entry name" value="PIN domain-like"/>
    <property type="match status" value="1"/>
</dbReference>
<dbReference type="HAMAP" id="MF_00265">
    <property type="entry name" value="VapC_Nob1"/>
    <property type="match status" value="1"/>
</dbReference>
<feature type="binding site" evidence="5">
    <location>
        <position position="13"/>
    </location>
    <ligand>
        <name>Mg(2+)</name>
        <dbReference type="ChEBI" id="CHEBI:18420"/>
    </ligand>
</feature>
<reference evidence="7 8" key="1">
    <citation type="submission" date="2017-05" db="EMBL/GenBank/DDBJ databases">
        <title>The draft genome of the hyperthermophilic archaeon 'Pyrodictium delaneyi strain Hulk', an iron and nitrate reducer, reveals the capacity for sulfate reduction.</title>
        <authorList>
            <person name="Demey L.M."/>
            <person name="Miller C."/>
            <person name="Manzella M."/>
            <person name="Reguera G."/>
            <person name="Kashefi K."/>
        </authorList>
    </citation>
    <scope>NUCLEOTIDE SEQUENCE [LARGE SCALE GENOMIC DNA]</scope>
    <source>
        <strain evidence="7 8">Hulk</strain>
    </source>
</reference>
<evidence type="ECO:0000256" key="2">
    <source>
        <dbReference type="ARBA" id="ARBA00022722"/>
    </source>
</evidence>
<proteinExistence type="inferred from homology"/>
<evidence type="ECO:0000256" key="3">
    <source>
        <dbReference type="ARBA" id="ARBA00022723"/>
    </source>
</evidence>
<keyword evidence="8" id="KW-1185">Reference proteome</keyword>
<evidence type="ECO:0000256" key="4">
    <source>
        <dbReference type="ARBA" id="ARBA00022801"/>
    </source>
</evidence>
<dbReference type="EC" id="3.1.-.-" evidence="5"/>
<comment type="function">
    <text evidence="5">Toxic component of a toxin-antitoxin (TA) system. An RNase.</text>
</comment>
<dbReference type="GO" id="GO:0000287">
    <property type="term" value="F:magnesium ion binding"/>
    <property type="evidence" value="ECO:0007669"/>
    <property type="project" value="UniProtKB-UniRule"/>
</dbReference>
<evidence type="ECO:0000313" key="8">
    <source>
        <dbReference type="Proteomes" id="UP000196694"/>
    </source>
</evidence>
<dbReference type="InterPro" id="IPR022907">
    <property type="entry name" value="VapC_family"/>
</dbReference>